<evidence type="ECO:0000256" key="1">
    <source>
        <dbReference type="ARBA" id="ARBA00007661"/>
    </source>
</evidence>
<protein>
    <recommendedName>
        <fullName evidence="2">hydroxymethylglutaryl-CoA reductase (NADPH)</fullName>
        <ecNumber evidence="2">1.1.1.34</ecNumber>
    </recommendedName>
</protein>
<dbReference type="GO" id="GO:0008299">
    <property type="term" value="P:isoprenoid biosynthetic process"/>
    <property type="evidence" value="ECO:0007669"/>
    <property type="project" value="InterPro"/>
</dbReference>
<dbReference type="PRINTS" id="PR00071">
    <property type="entry name" value="HMGCOARDTASE"/>
</dbReference>
<keyword evidence="4" id="KW-0560">Oxidoreductase</keyword>
<dbReference type="Proteomes" id="UP001147695">
    <property type="component" value="Unassembled WGS sequence"/>
</dbReference>
<evidence type="ECO:0000313" key="5">
    <source>
        <dbReference type="EMBL" id="KAJ5352451.1"/>
    </source>
</evidence>
<organism evidence="5 6">
    <name type="scientific">Penicillium brevicompactum</name>
    <dbReference type="NCBI Taxonomy" id="5074"/>
    <lineage>
        <taxon>Eukaryota</taxon>
        <taxon>Fungi</taxon>
        <taxon>Dikarya</taxon>
        <taxon>Ascomycota</taxon>
        <taxon>Pezizomycotina</taxon>
        <taxon>Eurotiomycetes</taxon>
        <taxon>Eurotiomycetidae</taxon>
        <taxon>Eurotiales</taxon>
        <taxon>Aspergillaceae</taxon>
        <taxon>Penicillium</taxon>
    </lineage>
</organism>
<comment type="caution">
    <text evidence="5">The sequence shown here is derived from an EMBL/GenBank/DDBJ whole genome shotgun (WGS) entry which is preliminary data.</text>
</comment>
<reference evidence="5" key="1">
    <citation type="submission" date="2022-12" db="EMBL/GenBank/DDBJ databases">
        <authorList>
            <person name="Petersen C."/>
        </authorList>
    </citation>
    <scope>NUCLEOTIDE SEQUENCE</scope>
    <source>
        <strain evidence="5">IBT 35673</strain>
    </source>
</reference>
<dbReference type="InterPro" id="IPR023074">
    <property type="entry name" value="HMG_CoA_Rdtase_cat_sf"/>
</dbReference>
<dbReference type="PROSITE" id="PS50065">
    <property type="entry name" value="HMG_COA_REDUCTASE_4"/>
    <property type="match status" value="1"/>
</dbReference>
<evidence type="ECO:0000256" key="3">
    <source>
        <dbReference type="ARBA" id="ARBA00022857"/>
    </source>
</evidence>
<dbReference type="CDD" id="cd00643">
    <property type="entry name" value="HMG-CoA_reductase_classI"/>
    <property type="match status" value="1"/>
</dbReference>
<name>A0A9W9URU0_PENBR</name>
<dbReference type="EMBL" id="JAPZBQ010000001">
    <property type="protein sequence ID" value="KAJ5352451.1"/>
    <property type="molecule type" value="Genomic_DNA"/>
</dbReference>
<reference evidence="5" key="2">
    <citation type="journal article" date="2023" name="IMA Fungus">
        <title>Comparative genomic study of the Penicillium genus elucidates a diverse pangenome and 15 lateral gene transfer events.</title>
        <authorList>
            <person name="Petersen C."/>
            <person name="Sorensen T."/>
            <person name="Nielsen M.R."/>
            <person name="Sondergaard T.E."/>
            <person name="Sorensen J.L."/>
            <person name="Fitzpatrick D.A."/>
            <person name="Frisvad J.C."/>
            <person name="Nielsen K.L."/>
        </authorList>
    </citation>
    <scope>NUCLEOTIDE SEQUENCE</scope>
    <source>
        <strain evidence="5">IBT 35673</strain>
    </source>
</reference>
<dbReference type="PANTHER" id="PTHR10572">
    <property type="entry name" value="3-HYDROXY-3-METHYLGLUTARYL-COENZYME A REDUCTASE"/>
    <property type="match status" value="1"/>
</dbReference>
<evidence type="ECO:0000256" key="2">
    <source>
        <dbReference type="ARBA" id="ARBA00012999"/>
    </source>
</evidence>
<keyword evidence="3" id="KW-0521">NADP</keyword>
<dbReference type="InterPro" id="IPR009023">
    <property type="entry name" value="HMG_CoA_Rdtase_NAD(P)-bd_sf"/>
</dbReference>
<dbReference type="InterPro" id="IPR009029">
    <property type="entry name" value="HMG_CoA_Rdtase_sub-bd_dom_sf"/>
</dbReference>
<sequence>MSDLIKPTPEKLDYFKSNLSYIVEDQNSAQNAKIENCIGSVKVPVGIAGPLKIKGSDGTDDMFYAPLATCEATLVASCARGCKLFNAGGGVEFKILRSNMTRAPVFWFTNSEHAAAFYDLVPGLLSEFQSIAHTTSRYARLLRIEPQILGSTVHILFEYYCGDAAGQNMVTFATQEVCDRFARSDTALSMKLRRITVEGQRTSEKSLSWANILNSRGVAVTAWGIVTPDACQDILGTSTWDLYQGIQNSKDAAIRNGQLGYSLNQANIVTAMFIACGQDAASVSESSWSHLIAEFDRETDNLRLSTYLPSLPVGTVGGGSGLDTQREALGILQCTGAGSKGRLAGLIASFALALDVSTGAAVTNNTFAASHRKFGRSGDITKAKL</sequence>
<dbReference type="GO" id="GO:0004420">
    <property type="term" value="F:hydroxymethylglutaryl-CoA reductase (NADPH) activity"/>
    <property type="evidence" value="ECO:0007669"/>
    <property type="project" value="UniProtKB-EC"/>
</dbReference>
<evidence type="ECO:0000256" key="4">
    <source>
        <dbReference type="ARBA" id="ARBA00023002"/>
    </source>
</evidence>
<dbReference type="GO" id="GO:0015936">
    <property type="term" value="P:coenzyme A metabolic process"/>
    <property type="evidence" value="ECO:0007669"/>
    <property type="project" value="InterPro"/>
</dbReference>
<evidence type="ECO:0000313" key="6">
    <source>
        <dbReference type="Proteomes" id="UP001147695"/>
    </source>
</evidence>
<dbReference type="AlphaFoldDB" id="A0A9W9URU0"/>
<dbReference type="EC" id="1.1.1.34" evidence="2"/>
<proteinExistence type="inferred from homology"/>
<dbReference type="Gene3D" id="3.90.770.10">
    <property type="entry name" value="3-hydroxy-3-methylglutaryl-coenzyme A Reductase, Chain A, domain 2"/>
    <property type="match status" value="1"/>
</dbReference>
<dbReference type="PANTHER" id="PTHR10572:SF24">
    <property type="entry name" value="3-HYDROXY-3-METHYLGLUTARYL-COENZYME A REDUCTASE"/>
    <property type="match status" value="1"/>
</dbReference>
<gene>
    <name evidence="5" type="ORF">N7452_001425</name>
</gene>
<dbReference type="InterPro" id="IPR002202">
    <property type="entry name" value="HMG_CoA_Rdtase"/>
</dbReference>
<dbReference type="InterPro" id="IPR004554">
    <property type="entry name" value="HMG_CoA_Rdtase_eu_arc"/>
</dbReference>
<comment type="similarity">
    <text evidence="1">Belongs to the HMG-CoA reductase family.</text>
</comment>
<dbReference type="Gene3D" id="3.30.70.420">
    <property type="entry name" value="Hydroxymethylglutaryl-CoA reductase, class I/II, NAD/NADP-binding domain"/>
    <property type="match status" value="1"/>
</dbReference>
<dbReference type="SUPFAM" id="SSF56542">
    <property type="entry name" value="Substrate-binding domain of HMG-CoA reductase"/>
    <property type="match status" value="1"/>
</dbReference>
<accession>A0A9W9URU0</accession>
<dbReference type="SUPFAM" id="SSF55035">
    <property type="entry name" value="NAD-binding domain of HMG-CoA reductase"/>
    <property type="match status" value="1"/>
</dbReference>
<dbReference type="Pfam" id="PF00368">
    <property type="entry name" value="HMG-CoA_red"/>
    <property type="match status" value="1"/>
</dbReference>